<keyword evidence="4" id="KW-0479">Metal-binding</keyword>
<keyword evidence="4" id="KW-0862">Zinc</keyword>
<dbReference type="Pfam" id="PF02902">
    <property type="entry name" value="Peptidase_C48"/>
    <property type="match status" value="1"/>
</dbReference>
<keyword evidence="2" id="KW-0645">Protease</keyword>
<feature type="region of interest" description="Disordered" evidence="5">
    <location>
        <begin position="839"/>
        <end position="858"/>
    </location>
</feature>
<feature type="compositionally biased region" description="Basic and acidic residues" evidence="5">
    <location>
        <begin position="71"/>
        <end position="85"/>
    </location>
</feature>
<evidence type="ECO:0000256" key="5">
    <source>
        <dbReference type="SAM" id="MobiDB-lite"/>
    </source>
</evidence>
<reference evidence="8" key="1">
    <citation type="submission" date="2013-11" db="EMBL/GenBank/DDBJ databases">
        <title>The Genome Sequence of Phytophthora parasitica CHvinca01.</title>
        <authorList>
            <consortium name="The Broad Institute Genomics Platform"/>
            <person name="Russ C."/>
            <person name="Tyler B."/>
            <person name="Panabieres F."/>
            <person name="Shan W."/>
            <person name="Tripathy S."/>
            <person name="Grunwald N."/>
            <person name="Machado M."/>
            <person name="Johnson C.S."/>
            <person name="Arredondo F."/>
            <person name="Hong C."/>
            <person name="Coffey M."/>
            <person name="Young S.K."/>
            <person name="Zeng Q."/>
            <person name="Gargeya S."/>
            <person name="Fitzgerald M."/>
            <person name="Abouelleil A."/>
            <person name="Alvarado L."/>
            <person name="Chapman S.B."/>
            <person name="Gainer-Dewar J."/>
            <person name="Goldberg J."/>
            <person name="Griggs A."/>
            <person name="Gujja S."/>
            <person name="Hansen M."/>
            <person name="Howarth C."/>
            <person name="Imamovic A."/>
            <person name="Ireland A."/>
            <person name="Larimer J."/>
            <person name="McCowan C."/>
            <person name="Murphy C."/>
            <person name="Pearson M."/>
            <person name="Poon T.W."/>
            <person name="Priest M."/>
            <person name="Roberts A."/>
            <person name="Saif S."/>
            <person name="Shea T."/>
            <person name="Sykes S."/>
            <person name="Wortman J."/>
            <person name="Nusbaum C."/>
            <person name="Birren B."/>
        </authorList>
    </citation>
    <scope>NUCLEOTIDE SEQUENCE [LARGE SCALE GENOMIC DNA]</scope>
    <source>
        <strain evidence="8">CHvinca01</strain>
    </source>
</reference>
<evidence type="ECO:0000256" key="2">
    <source>
        <dbReference type="ARBA" id="ARBA00022670"/>
    </source>
</evidence>
<evidence type="ECO:0008006" key="9">
    <source>
        <dbReference type="Google" id="ProtNLM"/>
    </source>
</evidence>
<evidence type="ECO:0000256" key="4">
    <source>
        <dbReference type="PROSITE-ProRule" id="PRU00325"/>
    </source>
</evidence>
<evidence type="ECO:0000259" key="6">
    <source>
        <dbReference type="PROSITE" id="PS50600"/>
    </source>
</evidence>
<dbReference type="InterPro" id="IPR007527">
    <property type="entry name" value="Znf_SWIM"/>
</dbReference>
<keyword evidence="3" id="KW-0378">Hydrolase</keyword>
<evidence type="ECO:0000256" key="3">
    <source>
        <dbReference type="ARBA" id="ARBA00022801"/>
    </source>
</evidence>
<accession>W2L8P9</accession>
<comment type="similarity">
    <text evidence="1">Belongs to the peptidase C48 family.</text>
</comment>
<feature type="compositionally biased region" description="Polar residues" evidence="5">
    <location>
        <begin position="918"/>
        <end position="950"/>
    </location>
</feature>
<feature type="region of interest" description="Disordered" evidence="5">
    <location>
        <begin position="918"/>
        <end position="958"/>
    </location>
</feature>
<dbReference type="OrthoDB" id="124247at2759"/>
<dbReference type="EMBL" id="KI679667">
    <property type="protein sequence ID" value="ETL93144.1"/>
    <property type="molecule type" value="Genomic_DNA"/>
</dbReference>
<proteinExistence type="inferred from homology"/>
<sequence length="1346" mass="151278">MDRDHRSTATTGNARRNLRVKAVEMPPDVPARDTADDSDYLLSPPPVSSEEEWVDSATETASNTSSQSKQGRSEGLTHPRSVQDEGRDEGEIEVFAPPLQRSEFESWEDLESYLSEYMKQTYQSFRVRTNNTVAARNNKIRSTGSKRPLLPVEWENYGKTFICTHSGRYKPRGKGKRKRQQSRAIECGAQINACVQVQDKSIPTFVLRVTSARLVHNHPLNKRTFYQYPHVRTALEPDVLSTVNELRKAGAKKKRILKYIHDNSEFNPSNQDVHNLVRKLKTQENTANTSAKRLKQWMFEFSEEPGNVGRIFVDSVHNKTLATCITLQTKHMREIFERFPEVVMIDATHGTNVSKYKVFSIMAHDAFGKGQFVQHAIVQNERLPTLLTALEEFKRNNTAWTRMKCILIDKDFTEISVLKMAFPDTTVLLCQFHVLKYLREEISSSDYGFLPWQKQQLHAIMNCLVYAKTEREFTKYRKFMGHIISIGSGGALCGSGLISRSGELGAGNRELGAELGTNGNNMGSICAGMGAGAHEEGMQVSGAANSDEEVGEENGANDAPKHLFETYFTKNWDSCRPMWCAFERQNAVTMGNNTNNRIEASWKQLKDLVDSFMGVDECIASIMCYQAQEERKFMDGLYKLSMVHNPKYDAEMQFLSRLVSEHACELIYEQYVYATTRAKYKIREPVPDLFLIQHTCDEEDALDEPNMEHSVTKRDWSCSCLFMSSRLLPCRHVFFLRKTLRCENIIPTHVLNPRWLLASLRTETELPQLAGEAFGVSPILQESNVVWDSNRKYREANLVASTISEHLSGLGMREYKAAMKALRHVASCFKHGDYNSIASQQQDHSRTSNSSGLSDGLSDGEVLNELQVEGGAYVDQGPTETHGAASPLSFSVQTTQLGVQLGTDPAELGTTSVGLETDSTQMGSENTQLGSENDLGASTTLLGTNTTPNDEQARSVDLGNSSDLFEIVSPPKARGRPKQKPKAVKAKRNLAITMVQEDLDMHENQLNLVSVYEILEDAPTFTSSHVRLLQFKLFRFLSKVKPPIAHEISKLPATKPLIRPDEICRIFPMELIKKCMAKVTAYQRKHPRVQELDIAFEIVGIGVFANSTVALMKRWHTVREILKKVERTLMWINQLDFSRLANNASFNATADPNLPEELKNIPIFSSQNQLLDLAAKECLTEDTLHLVLSKKFGGDPNVVVFNAATLGAVVNGKIETDKEVIRNALSGLSKETILFPMNCNGNHWCSVMMDLNKGKVLVYDSSSSSYLCSVRAVAQTLITLLPERAQPSVRVGTYESGLGVQVDSYNCGVYVLLAFEIFCGAEPLRHVDKKTLQCLRYRYLRMCMET</sequence>
<dbReference type="Gene3D" id="3.40.395.10">
    <property type="entry name" value="Adenoviral Proteinase, Chain A"/>
    <property type="match status" value="1"/>
</dbReference>
<dbReference type="InterPro" id="IPR038765">
    <property type="entry name" value="Papain-like_cys_pep_sf"/>
</dbReference>
<dbReference type="GO" id="GO:0006508">
    <property type="term" value="P:proteolysis"/>
    <property type="evidence" value="ECO:0007669"/>
    <property type="project" value="UniProtKB-KW"/>
</dbReference>
<dbReference type="PROSITE" id="PS50966">
    <property type="entry name" value="ZF_SWIM"/>
    <property type="match status" value="1"/>
</dbReference>
<dbReference type="PANTHER" id="PTHR31569:SF4">
    <property type="entry name" value="SWIM-TYPE DOMAIN-CONTAINING PROTEIN"/>
    <property type="match status" value="1"/>
</dbReference>
<dbReference type="SUPFAM" id="SSF54001">
    <property type="entry name" value="Cysteine proteinases"/>
    <property type="match status" value="1"/>
</dbReference>
<feature type="domain" description="SWIM-type" evidence="7">
    <location>
        <begin position="709"/>
        <end position="741"/>
    </location>
</feature>
<feature type="region of interest" description="Disordered" evidence="5">
    <location>
        <begin position="1"/>
        <end position="90"/>
    </location>
</feature>
<organism evidence="8">
    <name type="scientific">Phytophthora nicotianae</name>
    <name type="common">Potato buckeye rot agent</name>
    <name type="synonym">Phytophthora parasitica</name>
    <dbReference type="NCBI Taxonomy" id="4792"/>
    <lineage>
        <taxon>Eukaryota</taxon>
        <taxon>Sar</taxon>
        <taxon>Stramenopiles</taxon>
        <taxon>Oomycota</taxon>
        <taxon>Peronosporomycetes</taxon>
        <taxon>Peronosporales</taxon>
        <taxon>Peronosporaceae</taxon>
        <taxon>Phytophthora</taxon>
    </lineage>
</organism>
<name>W2L8P9_PHYNI</name>
<feature type="domain" description="Ubiquitin-like protease family profile" evidence="6">
    <location>
        <begin position="1130"/>
        <end position="1318"/>
    </location>
</feature>
<feature type="compositionally biased region" description="Basic residues" evidence="5">
    <location>
        <begin position="973"/>
        <end position="985"/>
    </location>
</feature>
<evidence type="ECO:0000259" key="7">
    <source>
        <dbReference type="PROSITE" id="PS50966"/>
    </source>
</evidence>
<dbReference type="GO" id="GO:0008270">
    <property type="term" value="F:zinc ion binding"/>
    <property type="evidence" value="ECO:0007669"/>
    <property type="project" value="UniProtKB-KW"/>
</dbReference>
<dbReference type="PANTHER" id="PTHR31569">
    <property type="entry name" value="SWIM-TYPE DOMAIN-CONTAINING PROTEIN"/>
    <property type="match status" value="1"/>
</dbReference>
<dbReference type="Proteomes" id="UP000054423">
    <property type="component" value="Unassembled WGS sequence"/>
</dbReference>
<dbReference type="InterPro" id="IPR003653">
    <property type="entry name" value="Peptidase_C48_C"/>
</dbReference>
<evidence type="ECO:0000313" key="8">
    <source>
        <dbReference type="EMBL" id="ETL93144.1"/>
    </source>
</evidence>
<feature type="compositionally biased region" description="Polar residues" evidence="5">
    <location>
        <begin position="57"/>
        <end position="70"/>
    </location>
</feature>
<keyword evidence="4" id="KW-0863">Zinc-finger</keyword>
<dbReference type="Pfam" id="PF21056">
    <property type="entry name" value="ZSWIM1-3_RNaseH-like"/>
    <property type="match status" value="1"/>
</dbReference>
<dbReference type="InterPro" id="IPR052579">
    <property type="entry name" value="Zinc_finger_SWIM"/>
</dbReference>
<dbReference type="PROSITE" id="PS50600">
    <property type="entry name" value="ULP_PROTEASE"/>
    <property type="match status" value="1"/>
</dbReference>
<evidence type="ECO:0000256" key="1">
    <source>
        <dbReference type="ARBA" id="ARBA00005234"/>
    </source>
</evidence>
<dbReference type="VEuPathDB" id="FungiDB:PPTG_22939"/>
<protein>
    <recommendedName>
        <fullName evidence="9">Ubiquitin-like protease family profile domain-containing protein</fullName>
    </recommendedName>
</protein>
<dbReference type="VEuPathDB" id="FungiDB:PPTG_11516"/>
<gene>
    <name evidence="8" type="ORF">L917_08622</name>
</gene>
<dbReference type="GO" id="GO:0008234">
    <property type="term" value="F:cysteine-type peptidase activity"/>
    <property type="evidence" value="ECO:0007669"/>
    <property type="project" value="InterPro"/>
</dbReference>
<dbReference type="InterPro" id="IPR048324">
    <property type="entry name" value="ZSWIM1-3_RNaseH-like"/>
</dbReference>
<feature type="region of interest" description="Disordered" evidence="5">
    <location>
        <begin position="966"/>
        <end position="985"/>
    </location>
</feature>